<evidence type="ECO:0000313" key="2">
    <source>
        <dbReference type="Proteomes" id="UP000320776"/>
    </source>
</evidence>
<organism evidence="1 2">
    <name type="scientific">Sporomusa termitida</name>
    <dbReference type="NCBI Taxonomy" id="2377"/>
    <lineage>
        <taxon>Bacteria</taxon>
        <taxon>Bacillati</taxon>
        <taxon>Bacillota</taxon>
        <taxon>Negativicutes</taxon>
        <taxon>Selenomonadales</taxon>
        <taxon>Sporomusaceae</taxon>
        <taxon>Sporomusa</taxon>
    </lineage>
</organism>
<dbReference type="EMBL" id="CP036259">
    <property type="protein sequence ID" value="QDR82368.1"/>
    <property type="molecule type" value="Genomic_DNA"/>
</dbReference>
<accession>A0A517DYD9</accession>
<gene>
    <name evidence="1" type="ORF">SPTER_37930</name>
</gene>
<protein>
    <recommendedName>
        <fullName evidence="3">CRISPR-associated protein Csh1</fullName>
    </recommendedName>
</protein>
<reference evidence="1 2" key="1">
    <citation type="submission" date="2019-02" db="EMBL/GenBank/DDBJ databases">
        <title>Closed genome of Sporomusa termitida DSM 4440.</title>
        <authorList>
            <person name="Poehlein A."/>
            <person name="Daniel R."/>
        </authorList>
    </citation>
    <scope>NUCLEOTIDE SEQUENCE [LARGE SCALE GENOMIC DNA]</scope>
    <source>
        <strain evidence="1 2">DSM 4440</strain>
    </source>
</reference>
<dbReference type="KEGG" id="sted:SPTER_37930"/>
<dbReference type="RefSeq" id="WP_144351763.1">
    <property type="nucleotide sequence ID" value="NZ_CP036259.1"/>
</dbReference>
<dbReference type="AlphaFoldDB" id="A0A517DYD9"/>
<dbReference type="OrthoDB" id="1397020at2"/>
<evidence type="ECO:0008006" key="3">
    <source>
        <dbReference type="Google" id="ProtNLM"/>
    </source>
</evidence>
<proteinExistence type="predicted"/>
<dbReference type="Proteomes" id="UP000320776">
    <property type="component" value="Chromosome"/>
</dbReference>
<keyword evidence="2" id="KW-1185">Reference proteome</keyword>
<evidence type="ECO:0000313" key="1">
    <source>
        <dbReference type="EMBL" id="QDR82368.1"/>
    </source>
</evidence>
<sequence>MIRDLAVGFQKAQEKFPAIIQDNYKLKEGVYIRLKLKQDWESQSAAFEKNHVTIVRKEEEPQNIELLNWFKCRDYLSSLVDMNKPVDPKKQVHSNNPFALFMKKEVFLGEKQGGKYTAEENINRYLLAAGRDPVRQKWLEMIPKNKNDKDNRQFFQASEYAVMLTYLESSERLQLIEEITKWYYSNLAALTEYIGQLSFKNYVKLFFTFDSSAPTLACERMYAFEYVLYTIPKIFNSNDYNQLVAGELVGLPNIDMTMNSKKPFLEHKTMGSQAPERVTLQQATLAKQTTEWLAAAKPPYATNKIGYESGFIPPTGYVPPEGTFHVYMDGKYNELYGFENVPFPPTTTVQVEWLNILQLKDPAGDEKYYGTIQDAEALQKTISSRFFRGRMNNSFIFNEPDVKAGEFTALMAALYLQSRQAFHDWFYKGTTISLQGIFAKVTLRLLVEQLVHVETSRMAELGDAFNLRLSIQMAIDDKGGKVMADRIKGTMEALRNKLVSEELAVCANDEEFYFMAGQLAHYLISQSRAQKITGEMYEPFLRAKNGHQLKKRLEEAYMLYKHEIFSGYHRFNQAFSLVLGYVPETDNQGSARELLLAGIFAYNLLFEKTVKGVE</sequence>
<name>A0A517DYD9_9FIRM</name>